<dbReference type="GO" id="GO:0022857">
    <property type="term" value="F:transmembrane transporter activity"/>
    <property type="evidence" value="ECO:0007669"/>
    <property type="project" value="InterPro"/>
</dbReference>
<evidence type="ECO:0000313" key="11">
    <source>
        <dbReference type="Proteomes" id="UP000749293"/>
    </source>
</evidence>
<evidence type="ECO:0000256" key="7">
    <source>
        <dbReference type="PIRNR" id="PIRNR002744"/>
    </source>
</evidence>
<accession>A0A9P5D289</accession>
<feature type="transmembrane region" description="Helical" evidence="9">
    <location>
        <begin position="110"/>
        <end position="132"/>
    </location>
</feature>
<feature type="transmembrane region" description="Helical" evidence="9">
    <location>
        <begin position="453"/>
        <end position="473"/>
    </location>
</feature>
<feature type="transmembrane region" description="Helical" evidence="9">
    <location>
        <begin position="216"/>
        <end position="238"/>
    </location>
</feature>
<keyword evidence="3 7" id="KW-0813">Transport</keyword>
<reference evidence="10" key="1">
    <citation type="submission" date="2020-03" db="EMBL/GenBank/DDBJ databases">
        <title>Site-based positive gene gene selection in Geosmithia morbida across the United States reveals a broad range of putative effectors and factors for local host and environmental adapation.</title>
        <authorList>
            <person name="Onufrak A."/>
            <person name="Murdoch R.W."/>
            <person name="Gazis R."/>
            <person name="Huff M."/>
            <person name="Staton M."/>
            <person name="Klingeman W."/>
            <person name="Hadziabdic D."/>
        </authorList>
    </citation>
    <scope>NUCLEOTIDE SEQUENCE</scope>
    <source>
        <strain evidence="10">1262</strain>
    </source>
</reference>
<evidence type="ECO:0000256" key="4">
    <source>
        <dbReference type="ARBA" id="ARBA00022692"/>
    </source>
</evidence>
<evidence type="ECO:0000313" key="10">
    <source>
        <dbReference type="EMBL" id="KAF4119269.1"/>
    </source>
</evidence>
<evidence type="ECO:0000256" key="9">
    <source>
        <dbReference type="SAM" id="Phobius"/>
    </source>
</evidence>
<dbReference type="PANTHER" id="PTHR31806">
    <property type="entry name" value="PURINE-CYTOSINE PERMEASE FCY2-RELATED"/>
    <property type="match status" value="1"/>
</dbReference>
<feature type="transmembrane region" description="Helical" evidence="9">
    <location>
        <begin position="347"/>
        <end position="368"/>
    </location>
</feature>
<keyword evidence="11" id="KW-1185">Reference proteome</keyword>
<evidence type="ECO:0000256" key="3">
    <source>
        <dbReference type="ARBA" id="ARBA00022448"/>
    </source>
</evidence>
<comment type="caution">
    <text evidence="10">The sequence shown here is derived from an EMBL/GenBank/DDBJ whole genome shotgun (WGS) entry which is preliminary data.</text>
</comment>
<comment type="subcellular location">
    <subcellularLocation>
        <location evidence="1">Membrane</location>
        <topology evidence="1">Multi-pass membrane protein</topology>
    </subcellularLocation>
</comment>
<organism evidence="10 11">
    <name type="scientific">Geosmithia morbida</name>
    <dbReference type="NCBI Taxonomy" id="1094350"/>
    <lineage>
        <taxon>Eukaryota</taxon>
        <taxon>Fungi</taxon>
        <taxon>Dikarya</taxon>
        <taxon>Ascomycota</taxon>
        <taxon>Pezizomycotina</taxon>
        <taxon>Sordariomycetes</taxon>
        <taxon>Hypocreomycetidae</taxon>
        <taxon>Hypocreales</taxon>
        <taxon>Bionectriaceae</taxon>
        <taxon>Geosmithia</taxon>
    </lineage>
</organism>
<comment type="similarity">
    <text evidence="2 7">Belongs to the purine-cytosine permease (2.A.39) family.</text>
</comment>
<feature type="transmembrane region" description="Helical" evidence="9">
    <location>
        <begin position="250"/>
        <end position="274"/>
    </location>
</feature>
<dbReference type="AlphaFoldDB" id="A0A9P5D289"/>
<dbReference type="EMBL" id="JAANYQ010000027">
    <property type="protein sequence ID" value="KAF4119269.1"/>
    <property type="molecule type" value="Genomic_DNA"/>
</dbReference>
<gene>
    <name evidence="10" type="ORF">GMORB2_4788</name>
</gene>
<dbReference type="PANTHER" id="PTHR31806:SF1">
    <property type="entry name" value="PURINE-CYTOSINE PERMEASE FCY2-RELATED"/>
    <property type="match status" value="1"/>
</dbReference>
<dbReference type="PIRSF" id="PIRSF002744">
    <property type="entry name" value="Pur-cyt_permease"/>
    <property type="match status" value="1"/>
</dbReference>
<feature type="transmembrane region" description="Helical" evidence="9">
    <location>
        <begin position="153"/>
        <end position="175"/>
    </location>
</feature>
<dbReference type="GeneID" id="55971016"/>
<feature type="transmembrane region" description="Helical" evidence="9">
    <location>
        <begin position="380"/>
        <end position="400"/>
    </location>
</feature>
<dbReference type="OrthoDB" id="2116389at2759"/>
<evidence type="ECO:0000256" key="1">
    <source>
        <dbReference type="ARBA" id="ARBA00004141"/>
    </source>
</evidence>
<keyword evidence="6 7" id="KW-0472">Membrane</keyword>
<evidence type="ECO:0000256" key="2">
    <source>
        <dbReference type="ARBA" id="ARBA00008974"/>
    </source>
</evidence>
<evidence type="ECO:0000256" key="6">
    <source>
        <dbReference type="ARBA" id="ARBA00023136"/>
    </source>
</evidence>
<dbReference type="GO" id="GO:0005886">
    <property type="term" value="C:plasma membrane"/>
    <property type="evidence" value="ECO:0007669"/>
    <property type="project" value="TreeGrafter"/>
</dbReference>
<feature type="transmembrane region" description="Helical" evidence="9">
    <location>
        <begin position="78"/>
        <end position="98"/>
    </location>
</feature>
<dbReference type="InterPro" id="IPR001248">
    <property type="entry name" value="Pur-cyt_permease"/>
</dbReference>
<keyword evidence="4 9" id="KW-0812">Transmembrane</keyword>
<dbReference type="Gene3D" id="1.10.4160.10">
    <property type="entry name" value="Hydantoin permease"/>
    <property type="match status" value="1"/>
</dbReference>
<feature type="transmembrane region" description="Helical" evidence="9">
    <location>
        <begin position="286"/>
        <end position="306"/>
    </location>
</feature>
<dbReference type="Proteomes" id="UP000749293">
    <property type="component" value="Unassembled WGS sequence"/>
</dbReference>
<evidence type="ECO:0000256" key="5">
    <source>
        <dbReference type="ARBA" id="ARBA00022989"/>
    </source>
</evidence>
<feature type="compositionally biased region" description="Basic and acidic residues" evidence="8">
    <location>
        <begin position="1"/>
        <end position="11"/>
    </location>
</feature>
<proteinExistence type="inferred from homology"/>
<feature type="transmembrane region" description="Helical" evidence="9">
    <location>
        <begin position="494"/>
        <end position="513"/>
    </location>
</feature>
<sequence length="520" mass="55946">MQPAVETKEKSVVTTSDPEIAEGTTATTATETGAAAADIEAPPSSSRVRRWIRAIGAEEGGIERVPEWMRTDQSPRDLFSVFFAANCNTASLALGYLGPAAFQMGWWDSFAAILLFNLAGAALPALAARLGPKLGLRTMTIPRYSFGWWPAKVLALLSAINQIGWAIVNAISGAGVLYDAGDGDLPLAAAVVVVAVVAIGLGLMGYHVVHVYMRWSFYLVFVCFVIMAGFGAGHFVNVAMPSGPLEASSVLSFGTAIIGYEIAWQVVAADYGVYMRETVSGSRSSAWMFFGLIIPQITIEWLGAAVGTLSRSPDPRFAAAYASRGIGGLIGAVFDGRGSAVRGLGKFVEVVLSMSTMAVITANIYSLGLSVQIISNRLMAVPRFVWCLAGSAVFLACSIAGRDHLEAVMENFLLICAYWIMPFAVIVMTEHFVWRRAYQYDLDAWNDPSKLPYGIAASVSWVVGTVISILSMSQEWWVGPIASGIGGSEAGTDISWILAFFICPIIYVPLRIWERRKWGL</sequence>
<feature type="transmembrane region" description="Helical" evidence="9">
    <location>
        <begin position="187"/>
        <end position="209"/>
    </location>
</feature>
<feature type="region of interest" description="Disordered" evidence="8">
    <location>
        <begin position="1"/>
        <end position="29"/>
    </location>
</feature>
<feature type="transmembrane region" description="Helical" evidence="9">
    <location>
        <begin position="412"/>
        <end position="433"/>
    </location>
</feature>
<dbReference type="RefSeq" id="XP_035317921.1">
    <property type="nucleotide sequence ID" value="XM_035466762.1"/>
</dbReference>
<evidence type="ECO:0000256" key="8">
    <source>
        <dbReference type="SAM" id="MobiDB-lite"/>
    </source>
</evidence>
<name>A0A9P5D289_9HYPO</name>
<dbReference type="InterPro" id="IPR026030">
    <property type="entry name" value="Pur-cyt_permease_Fcy2/21/22"/>
</dbReference>
<dbReference type="Pfam" id="PF02133">
    <property type="entry name" value="Transp_cyt_pur"/>
    <property type="match status" value="1"/>
</dbReference>
<protein>
    <submittedName>
        <fullName evidence="10">Nucleobase:cation symporter-1, NCS1 family</fullName>
    </submittedName>
</protein>
<keyword evidence="5 9" id="KW-1133">Transmembrane helix</keyword>